<feature type="active site" description="Proton donor/acceptor" evidence="3">
    <location>
        <position position="139"/>
    </location>
</feature>
<accession>A0A4P7PFE2</accession>
<evidence type="ECO:0000313" key="5">
    <source>
        <dbReference type="EMBL" id="QBZ89195.1"/>
    </source>
</evidence>
<evidence type="ECO:0000256" key="1">
    <source>
        <dbReference type="ARBA" id="ARBA00023235"/>
    </source>
</evidence>
<dbReference type="InterPro" id="IPR036237">
    <property type="entry name" value="Xyl_isomerase-like_sf"/>
</dbReference>
<proteinExistence type="inferred from homology"/>
<dbReference type="Proteomes" id="UP000296468">
    <property type="component" value="Chromosome"/>
</dbReference>
<dbReference type="KEGG" id="pvk:EPZ47_10870"/>
<evidence type="ECO:0000256" key="2">
    <source>
        <dbReference type="PIRNR" id="PIRNR006241"/>
    </source>
</evidence>
<dbReference type="EMBL" id="CP035088">
    <property type="protein sequence ID" value="QBZ89195.1"/>
    <property type="molecule type" value="Genomic_DNA"/>
</dbReference>
<sequence>MVRFAANLSLLFTEFSFEDRFDAARDAGFGAVEFSFPQGISAVAVAKHLHRTGLQQVLATAPLRSGSKGLAAVASRTGEFRDDFLRGLEYAVAGNSPLLHVLSGVVDSASYEVGCSGFEENMSWAIEEAGQYRVKLVIEAINQISVPSYFIRSLSDAIRWTERLDGLGLVLDIYHASMEQLDPVCCTTRYLAQTDHIQIAGFPGRNEPDVGSLKTRGILDLLSTHSYQGWVGCEYKPIARTLDGLGWLNCYRDHQVQVSKQDDSRAHRIINSP</sequence>
<keyword evidence="1 2" id="KW-0413">Isomerase</keyword>
<dbReference type="PANTHER" id="PTHR43489:SF6">
    <property type="entry name" value="HYDROXYPYRUVATE ISOMERASE-RELATED"/>
    <property type="match status" value="1"/>
</dbReference>
<dbReference type="InterPro" id="IPR013022">
    <property type="entry name" value="Xyl_isomerase-like_TIM-brl"/>
</dbReference>
<feature type="active site" description="Proton donor/acceptor" evidence="3">
    <location>
        <position position="234"/>
    </location>
</feature>
<feature type="domain" description="Xylose isomerase-like TIM barrel" evidence="4">
    <location>
        <begin position="21"/>
        <end position="248"/>
    </location>
</feature>
<dbReference type="Gene3D" id="3.20.20.150">
    <property type="entry name" value="Divalent-metal-dependent TIM barrel enzymes"/>
    <property type="match status" value="1"/>
</dbReference>
<evidence type="ECO:0000313" key="6">
    <source>
        <dbReference type="Proteomes" id="UP000296468"/>
    </source>
</evidence>
<dbReference type="GO" id="GO:0046487">
    <property type="term" value="P:glyoxylate metabolic process"/>
    <property type="evidence" value="ECO:0007669"/>
    <property type="project" value="TreeGrafter"/>
</dbReference>
<organism evidence="5 6">
    <name type="scientific">Pseudomonas viciae</name>
    <dbReference type="NCBI Taxonomy" id="2505979"/>
    <lineage>
        <taxon>Bacteria</taxon>
        <taxon>Pseudomonadati</taxon>
        <taxon>Pseudomonadota</taxon>
        <taxon>Gammaproteobacteria</taxon>
        <taxon>Pseudomonadales</taxon>
        <taxon>Pseudomonadaceae</taxon>
        <taxon>Pseudomonas</taxon>
    </lineage>
</organism>
<dbReference type="PANTHER" id="PTHR43489">
    <property type="entry name" value="ISOMERASE"/>
    <property type="match status" value="1"/>
</dbReference>
<reference evidence="5 6" key="1">
    <citation type="journal article" date="2019" name="Front. Microbiol.">
        <title>In silico and Genetic Analyses of Cyclic Lipopeptide Synthetic Gene Clusters in Pseudomonas sp. 11K1.</title>
        <authorList>
            <person name="Zhao H."/>
            <person name="Liu Y.P."/>
            <person name="Zhang L.Q."/>
        </authorList>
    </citation>
    <scope>NUCLEOTIDE SEQUENCE [LARGE SCALE GENOMIC DNA]</scope>
    <source>
        <strain evidence="5 6">11K1</strain>
    </source>
</reference>
<dbReference type="RefSeq" id="WP_135844761.1">
    <property type="nucleotide sequence ID" value="NZ_CP035088.1"/>
</dbReference>
<name>A0A4P7PFE2_9PSED</name>
<keyword evidence="5" id="KW-0670">Pyruvate</keyword>
<dbReference type="SUPFAM" id="SSF51658">
    <property type="entry name" value="Xylose isomerase-like"/>
    <property type="match status" value="1"/>
</dbReference>
<evidence type="ECO:0000259" key="4">
    <source>
        <dbReference type="Pfam" id="PF01261"/>
    </source>
</evidence>
<dbReference type="OrthoDB" id="9780241at2"/>
<dbReference type="GO" id="GO:0008903">
    <property type="term" value="F:hydroxypyruvate isomerase activity"/>
    <property type="evidence" value="ECO:0007669"/>
    <property type="project" value="TreeGrafter"/>
</dbReference>
<gene>
    <name evidence="5" type="ORF">EPZ47_10870</name>
</gene>
<evidence type="ECO:0000256" key="3">
    <source>
        <dbReference type="PIRSR" id="PIRSR006241-50"/>
    </source>
</evidence>
<dbReference type="PIRSF" id="PIRSF006241">
    <property type="entry name" value="HyI"/>
    <property type="match status" value="1"/>
</dbReference>
<protein>
    <submittedName>
        <fullName evidence="5">Hydroxypyruvate isomerase</fullName>
    </submittedName>
</protein>
<dbReference type="AlphaFoldDB" id="A0A4P7PFE2"/>
<dbReference type="Pfam" id="PF01261">
    <property type="entry name" value="AP_endonuc_2"/>
    <property type="match status" value="1"/>
</dbReference>
<comment type="similarity">
    <text evidence="2">Belongs to the hyi family.</text>
</comment>
<dbReference type="InterPro" id="IPR050417">
    <property type="entry name" value="Sugar_Epim/Isomerase"/>
</dbReference>
<dbReference type="InterPro" id="IPR026040">
    <property type="entry name" value="HyI-like"/>
</dbReference>